<dbReference type="NCBIfam" id="TIGR02841">
    <property type="entry name" value="spore_YyaC"/>
    <property type="match status" value="1"/>
</dbReference>
<protein>
    <submittedName>
        <fullName evidence="1">Spore protease YyaC</fullName>
    </submittedName>
</protein>
<keyword evidence="2" id="KW-1185">Reference proteome</keyword>
<dbReference type="RefSeq" id="WP_015863259.1">
    <property type="nucleotide sequence ID" value="NZ_NDYL01000001.1"/>
</dbReference>
<dbReference type="Pfam" id="PF06866">
    <property type="entry name" value="DUF1256"/>
    <property type="match status" value="1"/>
</dbReference>
<sequence>MQPIFYDNPLAPLLIRNYLFSSIPEYVDHLVVLCIGSNRINGDSLGPFVGTLLSGLYPKHMTIIGNLKQPVDATNIKEIVKQFPASPSTYTLAIDSVVGISDYIHTIVVRNGALTPGSALDKNLPSVGDISIMGVMMEDCEDIATLPYTNLHIVYQMAKAIALGISLTVRQRFGYESTSSILINN</sequence>
<dbReference type="EMBL" id="NDYL01000001">
    <property type="protein sequence ID" value="OXB94308.1"/>
    <property type="molecule type" value="Genomic_DNA"/>
</dbReference>
<dbReference type="AlphaFoldDB" id="A0A226QQV7"/>
<evidence type="ECO:0000313" key="1">
    <source>
        <dbReference type="EMBL" id="OXB94308.1"/>
    </source>
</evidence>
<accession>A0A226QQV7</accession>
<gene>
    <name evidence="1" type="ORF">B9L23_05305</name>
</gene>
<reference evidence="1 2" key="1">
    <citation type="submission" date="2017-04" db="EMBL/GenBank/DDBJ databases">
        <title>The genome sequence of Parageobacillus galactosidasius DSM 18751.</title>
        <authorList>
            <person name="Ramaloko W.T."/>
            <person name="Koen N."/>
            <person name="Polliack S."/>
            <person name="Aliyu H."/>
            <person name="Lebre P."/>
            <person name="Mohr T."/>
            <person name="Oswald F."/>
            <person name="Zwick M."/>
            <person name="Neumann A."/>
            <person name="Syldatk C."/>
            <person name="Cowan D."/>
            <person name="De Maayer P."/>
        </authorList>
    </citation>
    <scope>NUCLEOTIDE SEQUENCE [LARGE SCALE GENOMIC DNA]</scope>
    <source>
        <strain evidence="1 2">DSM 18751</strain>
    </source>
</reference>
<dbReference type="InterPro" id="IPR023430">
    <property type="entry name" value="Pept_HybD-like_dom_sf"/>
</dbReference>
<name>A0A226QQV7_9BACL</name>
<keyword evidence="1" id="KW-0645">Protease</keyword>
<dbReference type="InterPro" id="IPR009665">
    <property type="entry name" value="YyaC"/>
</dbReference>
<dbReference type="GO" id="GO:0008233">
    <property type="term" value="F:peptidase activity"/>
    <property type="evidence" value="ECO:0007669"/>
    <property type="project" value="UniProtKB-KW"/>
</dbReference>
<organism evidence="1 2">
    <name type="scientific">Parageobacillus galactosidasius</name>
    <dbReference type="NCBI Taxonomy" id="883812"/>
    <lineage>
        <taxon>Bacteria</taxon>
        <taxon>Bacillati</taxon>
        <taxon>Bacillota</taxon>
        <taxon>Bacilli</taxon>
        <taxon>Bacillales</taxon>
        <taxon>Anoxybacillaceae</taxon>
        <taxon>Parageobacillus</taxon>
    </lineage>
</organism>
<evidence type="ECO:0000313" key="2">
    <source>
        <dbReference type="Proteomes" id="UP000198394"/>
    </source>
</evidence>
<proteinExistence type="predicted"/>
<keyword evidence="1" id="KW-0378">Hydrolase</keyword>
<comment type="caution">
    <text evidence="1">The sequence shown here is derived from an EMBL/GenBank/DDBJ whole genome shotgun (WGS) entry which is preliminary data.</text>
</comment>
<dbReference type="GO" id="GO:0006508">
    <property type="term" value="P:proteolysis"/>
    <property type="evidence" value="ECO:0007669"/>
    <property type="project" value="UniProtKB-KW"/>
</dbReference>
<dbReference type="Proteomes" id="UP000198394">
    <property type="component" value="Unassembled WGS sequence"/>
</dbReference>
<dbReference type="SUPFAM" id="SSF53163">
    <property type="entry name" value="HybD-like"/>
    <property type="match status" value="1"/>
</dbReference>